<name>A0ABD3EL27_9LAMI</name>
<keyword evidence="1" id="KW-1133">Transmembrane helix</keyword>
<keyword evidence="1" id="KW-0472">Membrane</keyword>
<reference evidence="3" key="1">
    <citation type="journal article" date="2024" name="IScience">
        <title>Strigolactones Initiate the Formation of Haustorium-like Structures in Castilleja.</title>
        <authorList>
            <person name="Buerger M."/>
            <person name="Peterson D."/>
            <person name="Chory J."/>
        </authorList>
    </citation>
    <scope>NUCLEOTIDE SEQUENCE [LARGE SCALE GENOMIC DNA]</scope>
</reference>
<protein>
    <submittedName>
        <fullName evidence="2">Uncharacterized protein</fullName>
    </submittedName>
</protein>
<dbReference type="Proteomes" id="UP001632038">
    <property type="component" value="Unassembled WGS sequence"/>
</dbReference>
<keyword evidence="3" id="KW-1185">Reference proteome</keyword>
<proteinExistence type="predicted"/>
<organism evidence="2 3">
    <name type="scientific">Castilleja foliolosa</name>
    <dbReference type="NCBI Taxonomy" id="1961234"/>
    <lineage>
        <taxon>Eukaryota</taxon>
        <taxon>Viridiplantae</taxon>
        <taxon>Streptophyta</taxon>
        <taxon>Embryophyta</taxon>
        <taxon>Tracheophyta</taxon>
        <taxon>Spermatophyta</taxon>
        <taxon>Magnoliopsida</taxon>
        <taxon>eudicotyledons</taxon>
        <taxon>Gunneridae</taxon>
        <taxon>Pentapetalae</taxon>
        <taxon>asterids</taxon>
        <taxon>lamiids</taxon>
        <taxon>Lamiales</taxon>
        <taxon>Orobanchaceae</taxon>
        <taxon>Pedicularideae</taxon>
        <taxon>Castillejinae</taxon>
        <taxon>Castilleja</taxon>
    </lineage>
</organism>
<gene>
    <name evidence="2" type="ORF">CASFOL_003647</name>
</gene>
<sequence length="87" mass="10205">MAKEGFSPSSSVFALMLDSLDTKEQDSPILKFVRKWAPKYSKPGKWFKELVLSTVEFLINGLEIVYWVFKVHFLIYHMVCIHCFMLN</sequence>
<dbReference type="AlphaFoldDB" id="A0ABD3EL27"/>
<evidence type="ECO:0000313" key="3">
    <source>
        <dbReference type="Proteomes" id="UP001632038"/>
    </source>
</evidence>
<keyword evidence="1" id="KW-0812">Transmembrane</keyword>
<feature type="transmembrane region" description="Helical" evidence="1">
    <location>
        <begin position="64"/>
        <end position="86"/>
    </location>
</feature>
<evidence type="ECO:0000256" key="1">
    <source>
        <dbReference type="SAM" id="Phobius"/>
    </source>
</evidence>
<comment type="caution">
    <text evidence="2">The sequence shown here is derived from an EMBL/GenBank/DDBJ whole genome shotgun (WGS) entry which is preliminary data.</text>
</comment>
<dbReference type="EMBL" id="JAVIJP010000005">
    <property type="protein sequence ID" value="KAL3653966.1"/>
    <property type="molecule type" value="Genomic_DNA"/>
</dbReference>
<accession>A0ABD3EL27</accession>
<evidence type="ECO:0000313" key="2">
    <source>
        <dbReference type="EMBL" id="KAL3653966.1"/>
    </source>
</evidence>